<feature type="transmembrane region" description="Helical" evidence="1">
    <location>
        <begin position="32"/>
        <end position="49"/>
    </location>
</feature>
<evidence type="ECO:0000313" key="3">
    <source>
        <dbReference type="Proteomes" id="UP001175227"/>
    </source>
</evidence>
<proteinExistence type="predicted"/>
<evidence type="ECO:0000256" key="1">
    <source>
        <dbReference type="SAM" id="Phobius"/>
    </source>
</evidence>
<dbReference type="AlphaFoldDB" id="A0AA39UG67"/>
<dbReference type="Proteomes" id="UP001175227">
    <property type="component" value="Unassembled WGS sequence"/>
</dbReference>
<keyword evidence="1" id="KW-0472">Membrane</keyword>
<keyword evidence="1" id="KW-0812">Transmembrane</keyword>
<accession>A0AA39UG67</accession>
<feature type="non-terminal residue" evidence="2">
    <location>
        <position position="88"/>
    </location>
</feature>
<keyword evidence="1" id="KW-1133">Transmembrane helix</keyword>
<evidence type="ECO:0000313" key="2">
    <source>
        <dbReference type="EMBL" id="KAK0477540.1"/>
    </source>
</evidence>
<gene>
    <name evidence="2" type="ORF">IW261DRAFT_1485071</name>
</gene>
<protein>
    <submittedName>
        <fullName evidence="2">Uncharacterized protein</fullName>
    </submittedName>
</protein>
<sequence length="88" mass="9736">NIARNFADKPDKPSFRLGTFGGFPGAHLGLPPLQFTAMGCFLVSVTFYAPISSLNLLLNRYIQLLIDVFTSVLIILMPILQARNQRPS</sequence>
<reference evidence="2" key="1">
    <citation type="submission" date="2023-06" db="EMBL/GenBank/DDBJ databases">
        <authorList>
            <consortium name="Lawrence Berkeley National Laboratory"/>
            <person name="Ahrendt S."/>
            <person name="Sahu N."/>
            <person name="Indic B."/>
            <person name="Wong-Bajracharya J."/>
            <person name="Merenyi Z."/>
            <person name="Ke H.-M."/>
            <person name="Monk M."/>
            <person name="Kocsube S."/>
            <person name="Drula E."/>
            <person name="Lipzen A."/>
            <person name="Balint B."/>
            <person name="Henrissat B."/>
            <person name="Andreopoulos B."/>
            <person name="Martin F.M."/>
            <person name="Harder C.B."/>
            <person name="Rigling D."/>
            <person name="Ford K.L."/>
            <person name="Foster G.D."/>
            <person name="Pangilinan J."/>
            <person name="Papanicolaou A."/>
            <person name="Barry K."/>
            <person name="LaButti K."/>
            <person name="Viragh M."/>
            <person name="Koriabine M."/>
            <person name="Yan M."/>
            <person name="Riley R."/>
            <person name="Champramary S."/>
            <person name="Plett K.L."/>
            <person name="Tsai I.J."/>
            <person name="Slot J."/>
            <person name="Sipos G."/>
            <person name="Plett J."/>
            <person name="Nagy L.G."/>
            <person name="Grigoriev I.V."/>
        </authorList>
    </citation>
    <scope>NUCLEOTIDE SEQUENCE</scope>
    <source>
        <strain evidence="2">ICMP 16352</strain>
    </source>
</reference>
<feature type="transmembrane region" description="Helical" evidence="1">
    <location>
        <begin position="61"/>
        <end position="80"/>
    </location>
</feature>
<keyword evidence="3" id="KW-1185">Reference proteome</keyword>
<organism evidence="2 3">
    <name type="scientific">Armillaria novae-zelandiae</name>
    <dbReference type="NCBI Taxonomy" id="153914"/>
    <lineage>
        <taxon>Eukaryota</taxon>
        <taxon>Fungi</taxon>
        <taxon>Dikarya</taxon>
        <taxon>Basidiomycota</taxon>
        <taxon>Agaricomycotina</taxon>
        <taxon>Agaricomycetes</taxon>
        <taxon>Agaricomycetidae</taxon>
        <taxon>Agaricales</taxon>
        <taxon>Marasmiineae</taxon>
        <taxon>Physalacriaceae</taxon>
        <taxon>Armillaria</taxon>
    </lineage>
</organism>
<dbReference type="EMBL" id="JAUEPR010000016">
    <property type="protein sequence ID" value="KAK0477540.1"/>
    <property type="molecule type" value="Genomic_DNA"/>
</dbReference>
<comment type="caution">
    <text evidence="2">The sequence shown here is derived from an EMBL/GenBank/DDBJ whole genome shotgun (WGS) entry which is preliminary data.</text>
</comment>
<name>A0AA39UG67_9AGAR</name>